<dbReference type="PROSITE" id="PS00598">
    <property type="entry name" value="CHROMO_1"/>
    <property type="match status" value="1"/>
</dbReference>
<dbReference type="InterPro" id="IPR051219">
    <property type="entry name" value="Heterochromatin_chromo-domain"/>
</dbReference>
<sequence length="355" mass="38798">MLVEHSMGNEEHCGNSGSGITGTSVPPTGHSDMVGLKLPTSTLPCNSTPIGGTLIFDNGNPDISPTKSNMSNSSAIVDIYNDSNLDSPNPGKSTTGCQSNVAVSPPIKKRKKLTVQEKRVRKFLAQILPVGTVVTDDVLDCASCIVQIYFEEYNQLVIPDNASNTTASVVPSETSTETGMTAETGLHPTEAPQAAAIAKSSTESTVSTKLDDKEEGEGKPSYPWPRRRLEDSIKFDSSVLQTRVEQKRLERRSSMAIKLSAITGESKITKLAAGTHGRKTRPRHKKARVAKQVENVEGEYEVETIRSHRTVSDELQFLLKWKGYPDHCCTWESQDAMHNCRELLEEYAAKHGLKL</sequence>
<evidence type="ECO:0000256" key="3">
    <source>
        <dbReference type="SAM" id="MobiDB-lite"/>
    </source>
</evidence>
<evidence type="ECO:0000256" key="1">
    <source>
        <dbReference type="ARBA" id="ARBA00004123"/>
    </source>
</evidence>
<feature type="domain" description="Chromo" evidence="4">
    <location>
        <begin position="300"/>
        <end position="355"/>
    </location>
</feature>
<name>A0A9P6RRR9_9FUNG</name>
<accession>A0A9P6RRR9</accession>
<organism evidence="5 6">
    <name type="scientific">Dissophora globulifera</name>
    <dbReference type="NCBI Taxonomy" id="979702"/>
    <lineage>
        <taxon>Eukaryota</taxon>
        <taxon>Fungi</taxon>
        <taxon>Fungi incertae sedis</taxon>
        <taxon>Mucoromycota</taxon>
        <taxon>Mortierellomycotina</taxon>
        <taxon>Mortierellomycetes</taxon>
        <taxon>Mortierellales</taxon>
        <taxon>Mortierellaceae</taxon>
        <taxon>Dissophora</taxon>
    </lineage>
</organism>
<dbReference type="GO" id="GO:0005634">
    <property type="term" value="C:nucleus"/>
    <property type="evidence" value="ECO:0007669"/>
    <property type="project" value="UniProtKB-SubCell"/>
</dbReference>
<gene>
    <name evidence="5" type="primary">CBX1</name>
    <name evidence="5" type="ORF">BGZ99_002513</name>
</gene>
<feature type="compositionally biased region" description="Polar residues" evidence="3">
    <location>
        <begin position="165"/>
        <end position="181"/>
    </location>
</feature>
<dbReference type="SMART" id="SM00298">
    <property type="entry name" value="CHROMO"/>
    <property type="match status" value="1"/>
</dbReference>
<evidence type="ECO:0000256" key="2">
    <source>
        <dbReference type="ARBA" id="ARBA00023242"/>
    </source>
</evidence>
<evidence type="ECO:0000313" key="6">
    <source>
        <dbReference type="Proteomes" id="UP000738325"/>
    </source>
</evidence>
<dbReference type="Gene3D" id="2.40.50.40">
    <property type="match status" value="1"/>
</dbReference>
<comment type="caution">
    <text evidence="5">The sequence shown here is derived from an EMBL/GenBank/DDBJ whole genome shotgun (WGS) entry which is preliminary data.</text>
</comment>
<keyword evidence="2" id="KW-0539">Nucleus</keyword>
<dbReference type="OrthoDB" id="433924at2759"/>
<dbReference type="AlphaFoldDB" id="A0A9P6RRR9"/>
<dbReference type="PROSITE" id="PS50013">
    <property type="entry name" value="CHROMO_2"/>
    <property type="match status" value="1"/>
</dbReference>
<dbReference type="InterPro" id="IPR000953">
    <property type="entry name" value="Chromo/chromo_shadow_dom"/>
</dbReference>
<feature type="region of interest" description="Disordered" evidence="3">
    <location>
        <begin position="165"/>
        <end position="226"/>
    </location>
</feature>
<feature type="compositionally biased region" description="Basic and acidic residues" evidence="3">
    <location>
        <begin position="209"/>
        <end position="218"/>
    </location>
</feature>
<dbReference type="SUPFAM" id="SSF54160">
    <property type="entry name" value="Chromo domain-like"/>
    <property type="match status" value="1"/>
</dbReference>
<dbReference type="InterPro" id="IPR023779">
    <property type="entry name" value="Chromodomain_CS"/>
</dbReference>
<protein>
    <submittedName>
        <fullName evidence="5">Chromobox protein 1</fullName>
    </submittedName>
</protein>
<dbReference type="EMBL" id="JAAAIP010000176">
    <property type="protein sequence ID" value="KAG0323759.1"/>
    <property type="molecule type" value="Genomic_DNA"/>
</dbReference>
<dbReference type="CDD" id="cd00024">
    <property type="entry name" value="CD_CSD"/>
    <property type="match status" value="1"/>
</dbReference>
<dbReference type="Pfam" id="PF00385">
    <property type="entry name" value="Chromo"/>
    <property type="match status" value="1"/>
</dbReference>
<keyword evidence="6" id="KW-1185">Reference proteome</keyword>
<comment type="subcellular location">
    <subcellularLocation>
        <location evidence="1">Nucleus</location>
    </subcellularLocation>
</comment>
<reference evidence="5" key="1">
    <citation type="journal article" date="2020" name="Fungal Divers.">
        <title>Resolving the Mortierellaceae phylogeny through synthesis of multi-gene phylogenetics and phylogenomics.</title>
        <authorList>
            <person name="Vandepol N."/>
            <person name="Liber J."/>
            <person name="Desiro A."/>
            <person name="Na H."/>
            <person name="Kennedy M."/>
            <person name="Barry K."/>
            <person name="Grigoriev I.V."/>
            <person name="Miller A.N."/>
            <person name="O'Donnell K."/>
            <person name="Stajich J.E."/>
            <person name="Bonito G."/>
        </authorList>
    </citation>
    <scope>NUCLEOTIDE SEQUENCE</scope>
    <source>
        <strain evidence="5">REB-010B</strain>
    </source>
</reference>
<dbReference type="PANTHER" id="PTHR22812">
    <property type="entry name" value="CHROMOBOX PROTEIN"/>
    <property type="match status" value="1"/>
</dbReference>
<dbReference type="Proteomes" id="UP000738325">
    <property type="component" value="Unassembled WGS sequence"/>
</dbReference>
<feature type="region of interest" description="Disordered" evidence="3">
    <location>
        <begin position="1"/>
        <end position="34"/>
    </location>
</feature>
<dbReference type="InterPro" id="IPR023780">
    <property type="entry name" value="Chromo_domain"/>
</dbReference>
<evidence type="ECO:0000259" key="4">
    <source>
        <dbReference type="PROSITE" id="PS50013"/>
    </source>
</evidence>
<proteinExistence type="predicted"/>
<dbReference type="InterPro" id="IPR016197">
    <property type="entry name" value="Chromo-like_dom_sf"/>
</dbReference>
<evidence type="ECO:0000313" key="5">
    <source>
        <dbReference type="EMBL" id="KAG0323759.1"/>
    </source>
</evidence>
<feature type="compositionally biased region" description="Polar residues" evidence="3">
    <location>
        <begin position="199"/>
        <end position="208"/>
    </location>
</feature>